<protein>
    <submittedName>
        <fullName evidence="1">Uncharacterized protein</fullName>
    </submittedName>
</protein>
<dbReference type="Proteomes" id="UP001556040">
    <property type="component" value="Unassembled WGS sequence"/>
</dbReference>
<sequence length="45" mass="5004">MKNITIESLSMAFLTSFILTPPVTKKINKHHQIEQPNPIGETPTG</sequence>
<comment type="caution">
    <text evidence="1">The sequence shown here is derived from an EMBL/GenBank/DDBJ whole genome shotgun (WGS) entry which is preliminary data.</text>
</comment>
<reference evidence="1 2" key="1">
    <citation type="journal article" date="1979" name="Int. J. Syst. Evol. Microbiol.">
        <title>Bacillus globisporus subsp. marinus subsp. nov.</title>
        <authorList>
            <person name="Liu H."/>
        </authorList>
    </citation>
    <scope>NUCLEOTIDE SEQUENCE [LARGE SCALE GENOMIC DNA]</scope>
    <source>
        <strain evidence="1 2">DSM 1297</strain>
    </source>
</reference>
<evidence type="ECO:0000313" key="2">
    <source>
        <dbReference type="Proteomes" id="UP001556040"/>
    </source>
</evidence>
<gene>
    <name evidence="1" type="ORF">AB1471_12565</name>
</gene>
<evidence type="ECO:0000313" key="1">
    <source>
        <dbReference type="EMBL" id="MEW9502622.1"/>
    </source>
</evidence>
<keyword evidence="2" id="KW-1185">Reference proteome</keyword>
<accession>A0ABV3Q5K3</accession>
<organism evidence="1 2">
    <name type="scientific">Jeotgalibacillus marinus</name>
    <dbReference type="NCBI Taxonomy" id="86667"/>
    <lineage>
        <taxon>Bacteria</taxon>
        <taxon>Bacillati</taxon>
        <taxon>Bacillota</taxon>
        <taxon>Bacilli</taxon>
        <taxon>Bacillales</taxon>
        <taxon>Caryophanaceae</taxon>
        <taxon>Jeotgalibacillus</taxon>
    </lineage>
</organism>
<dbReference type="RefSeq" id="WP_367780113.1">
    <property type="nucleotide sequence ID" value="NZ_JBFMIA010000012.1"/>
</dbReference>
<dbReference type="EMBL" id="JBFMIA010000012">
    <property type="protein sequence ID" value="MEW9502622.1"/>
    <property type="molecule type" value="Genomic_DNA"/>
</dbReference>
<name>A0ABV3Q5K3_9BACL</name>
<proteinExistence type="predicted"/>